<sequence>MHGKSSLIKAVIFIIHYHLPAETVNMSSFNEVGDFDSYYTQKEVCAMLTSEQISRMKEQLLQDKHNLEARLEDNHHFDLERGHFHESMGELSSYDNHPADEGTELYEREKDIALNEHEEATLKQINKALTAIEQGNYGKCEVCGKDIPAERLEALPNTTYCLDHTPDKVVSHERPLEEGVLMPPFGKFDFDDSADESAAYDAEDAWQEVAQWGTSESPSDFVNPPSHYNDTYIESDENVGYVEDIENFAAVDLHGRNIMIYPNEQHERYEDELDEEGIMTSFGNLPAFEHDPYVDEEEQER</sequence>
<name>A0A0F5I1I6_BACTR</name>
<evidence type="ECO:0000259" key="5">
    <source>
        <dbReference type="Pfam" id="PF01258"/>
    </source>
</evidence>
<evidence type="ECO:0000313" key="7">
    <source>
        <dbReference type="Proteomes" id="UP000031563"/>
    </source>
</evidence>
<dbReference type="GO" id="GO:0008270">
    <property type="term" value="F:zinc ion binding"/>
    <property type="evidence" value="ECO:0007669"/>
    <property type="project" value="UniProtKB-KW"/>
</dbReference>
<dbReference type="InterPro" id="IPR037187">
    <property type="entry name" value="DnaK_N"/>
</dbReference>
<organism evidence="6 7">
    <name type="scientific">Bacillus thermotolerans</name>
    <name type="common">Quasibacillus thermotolerans</name>
    <dbReference type="NCBI Taxonomy" id="1221996"/>
    <lineage>
        <taxon>Bacteria</taxon>
        <taxon>Bacillati</taxon>
        <taxon>Bacillota</taxon>
        <taxon>Bacilli</taxon>
        <taxon>Bacillales</taxon>
        <taxon>Bacillaceae</taxon>
        <taxon>Bacillus</taxon>
    </lineage>
</organism>
<evidence type="ECO:0000256" key="4">
    <source>
        <dbReference type="PROSITE-ProRule" id="PRU00510"/>
    </source>
</evidence>
<dbReference type="SUPFAM" id="SSF109635">
    <property type="entry name" value="DnaK suppressor protein DksA, alpha-hairpin domain"/>
    <property type="match status" value="1"/>
</dbReference>
<keyword evidence="3" id="KW-0862">Zinc</keyword>
<keyword evidence="1" id="KW-0479">Metal-binding</keyword>
<keyword evidence="2" id="KW-0863">Zinc-finger</keyword>
<dbReference type="EMBL" id="JWIR02000008">
    <property type="protein sequence ID" value="KKB42750.1"/>
    <property type="molecule type" value="Genomic_DNA"/>
</dbReference>
<feature type="zinc finger region" description="dksA C4-type" evidence="4">
    <location>
        <begin position="140"/>
        <end position="164"/>
    </location>
</feature>
<dbReference type="NCBIfam" id="TIGR02890">
    <property type="entry name" value="bacill_yteA"/>
    <property type="match status" value="1"/>
</dbReference>
<evidence type="ECO:0000256" key="2">
    <source>
        <dbReference type="ARBA" id="ARBA00022771"/>
    </source>
</evidence>
<gene>
    <name evidence="6" type="ORF">QY95_03771</name>
</gene>
<evidence type="ECO:0000256" key="1">
    <source>
        <dbReference type="ARBA" id="ARBA00022723"/>
    </source>
</evidence>
<dbReference type="InterPro" id="IPR014240">
    <property type="entry name" value="YteA"/>
</dbReference>
<accession>A0A0F5I1I6</accession>
<dbReference type="InterPro" id="IPR000962">
    <property type="entry name" value="Znf_DskA_TraR"/>
</dbReference>
<comment type="caution">
    <text evidence="6">The sequence shown here is derived from an EMBL/GenBank/DDBJ whole genome shotgun (WGS) entry which is preliminary data.</text>
</comment>
<dbReference type="PANTHER" id="PTHR33823:SF4">
    <property type="entry name" value="GENERAL STRESS PROTEIN 16O"/>
    <property type="match status" value="1"/>
</dbReference>
<proteinExistence type="predicted"/>
<dbReference type="Gene3D" id="1.20.120.910">
    <property type="entry name" value="DksA, coiled-coil domain"/>
    <property type="match status" value="1"/>
</dbReference>
<dbReference type="PANTHER" id="PTHR33823">
    <property type="entry name" value="RNA POLYMERASE-BINDING TRANSCRIPTION FACTOR DKSA-RELATED"/>
    <property type="match status" value="1"/>
</dbReference>
<dbReference type="STRING" id="1221996.QY95_03771"/>
<dbReference type="Pfam" id="PF01258">
    <property type="entry name" value="zf-dskA_traR"/>
    <property type="match status" value="1"/>
</dbReference>
<dbReference type="SUPFAM" id="SSF57716">
    <property type="entry name" value="Glucocorticoid receptor-like (DNA-binding domain)"/>
    <property type="match status" value="1"/>
</dbReference>
<reference evidence="6" key="1">
    <citation type="submission" date="2015-02" db="EMBL/GenBank/DDBJ databases">
        <title>Genome Assembly of Bacillaceae bacterium MTCC 8252.</title>
        <authorList>
            <person name="Verma A."/>
            <person name="Khatri I."/>
            <person name="Mual P."/>
            <person name="Subramanian S."/>
            <person name="Krishnamurthi S."/>
        </authorList>
    </citation>
    <scope>NUCLEOTIDE SEQUENCE [LARGE SCALE GENOMIC DNA]</scope>
    <source>
        <strain evidence="6">MTCC 8252</strain>
    </source>
</reference>
<protein>
    <submittedName>
        <fullName evidence="6">DNA binding protein, DksA/TraR family</fullName>
    </submittedName>
</protein>
<feature type="domain" description="Zinc finger DksA/TraR C4-type" evidence="5">
    <location>
        <begin position="135"/>
        <end position="163"/>
    </location>
</feature>
<accession>A0A0F5IBP4</accession>
<dbReference type="AlphaFoldDB" id="A0A0F5I1I6"/>
<dbReference type="PROSITE" id="PS51128">
    <property type="entry name" value="ZF_DKSA_2"/>
    <property type="match status" value="1"/>
</dbReference>
<dbReference type="Proteomes" id="UP000031563">
    <property type="component" value="Unassembled WGS sequence"/>
</dbReference>
<keyword evidence="7" id="KW-1185">Reference proteome</keyword>
<evidence type="ECO:0000256" key="3">
    <source>
        <dbReference type="ARBA" id="ARBA00022833"/>
    </source>
</evidence>
<evidence type="ECO:0000313" key="6">
    <source>
        <dbReference type="EMBL" id="KKB42750.1"/>
    </source>
</evidence>